<reference evidence="1 2" key="1">
    <citation type="submission" date="2024-01" db="EMBL/GenBank/DDBJ databases">
        <title>Survival strategy associated with biotechnological potential of Virgibacillus dokdonensis T4.6 isolated from salt-fermented shrimp paste.</title>
        <authorList>
            <person name="Doan T.V."/>
            <person name="Quach N.T."/>
            <person name="Phi Q.-T."/>
        </authorList>
    </citation>
    <scope>NUCLEOTIDE SEQUENCE [LARGE SCALE GENOMIC DNA]</scope>
    <source>
        <strain evidence="1 2">T4.6</strain>
    </source>
</reference>
<name>A0ABU7VHE7_9BACI</name>
<proteinExistence type="predicted"/>
<protein>
    <submittedName>
        <fullName evidence="1">Uncharacterized protein</fullName>
    </submittedName>
</protein>
<comment type="caution">
    <text evidence="1">The sequence shown here is derived from an EMBL/GenBank/DDBJ whole genome shotgun (WGS) entry which is preliminary data.</text>
</comment>
<dbReference type="SUPFAM" id="SSF47413">
    <property type="entry name" value="lambda repressor-like DNA-binding domains"/>
    <property type="match status" value="1"/>
</dbReference>
<accession>A0ABU7VHE7</accession>
<dbReference type="EMBL" id="JAZHPM010000026">
    <property type="protein sequence ID" value="MEF2293106.1"/>
    <property type="molecule type" value="Genomic_DNA"/>
</dbReference>
<sequence length="174" mass="20208">MKRAKVGEALNNLMESEGLTNDQMAFDLHVDATMISKMRNNKRNMQSHVASKSIEIYDNEYYTMEATREFTDGRTAPRINGDGIEHDNRLAILLKTKEEIKEALATLNIELFLKRPDLATEQELMEIDVFIKELKESVWWSHNLIAALSEAYNRSSKKINEELTRKWKSSLMIR</sequence>
<keyword evidence="2" id="KW-1185">Reference proteome</keyword>
<dbReference type="InterPro" id="IPR010982">
    <property type="entry name" value="Lambda_DNA-bd_dom_sf"/>
</dbReference>
<evidence type="ECO:0000313" key="2">
    <source>
        <dbReference type="Proteomes" id="UP001356080"/>
    </source>
</evidence>
<gene>
    <name evidence="1" type="ORF">V2W34_13985</name>
</gene>
<dbReference type="Proteomes" id="UP001356080">
    <property type="component" value="Unassembled WGS sequence"/>
</dbReference>
<dbReference type="RefSeq" id="WP_331805657.1">
    <property type="nucleotide sequence ID" value="NZ_JAZHPM010000026.1"/>
</dbReference>
<organism evidence="1 2">
    <name type="scientific">Virgibacillus dokdonensis</name>
    <dbReference type="NCBI Taxonomy" id="302167"/>
    <lineage>
        <taxon>Bacteria</taxon>
        <taxon>Bacillati</taxon>
        <taxon>Bacillota</taxon>
        <taxon>Bacilli</taxon>
        <taxon>Bacillales</taxon>
        <taxon>Bacillaceae</taxon>
        <taxon>Virgibacillus</taxon>
    </lineage>
</organism>
<evidence type="ECO:0000313" key="1">
    <source>
        <dbReference type="EMBL" id="MEF2293106.1"/>
    </source>
</evidence>